<dbReference type="InterPro" id="IPR043148">
    <property type="entry name" value="TagF_C"/>
</dbReference>
<dbReference type="InterPro" id="IPR007554">
    <property type="entry name" value="Glycerophosphate_synth"/>
</dbReference>
<keyword evidence="6" id="KW-0472">Membrane</keyword>
<dbReference type="SUPFAM" id="SSF53756">
    <property type="entry name" value="UDP-Glycosyltransferase/glycogen phosphorylase"/>
    <property type="match status" value="2"/>
</dbReference>
<dbReference type="EMBL" id="CACRUO010000031">
    <property type="protein sequence ID" value="VYU10900.1"/>
    <property type="molecule type" value="Genomic_DNA"/>
</dbReference>
<dbReference type="GO" id="GO:0047355">
    <property type="term" value="F:CDP-glycerol glycerophosphotransferase activity"/>
    <property type="evidence" value="ECO:0007669"/>
    <property type="project" value="UniProtKB-EC"/>
</dbReference>
<sequence length="833" mass="96296">MNKVSGFILNQAKRKYKFIEQPVKSKFKSKYVLKTTKYANFYKKNKVNDRQIVYQARDGKSMTDSPYAVFKYLLRDKKYKKLEHIWVVDSEKKRKAYTKQYKSFKNVRFIVKESDDYLSVLTTAKYIINNSTFPAYFTKKPEQVYVNTWHGTPIKAMGLDVEDNLVGSQNIIKNFLSADILVSPNPHTTEVFKRAFSLEGIYNGDLAEIGYPRIDLTLNSDKKDVRKHLKQNGLKLKKRKTLLFAPTWRGTDVNDPEDSVADIHEMVLELEKKTDYQVIVKVHPFVYKTALNYKELKPYLVPDSFDTNELLAAVDLLVTDYSSIFFDYLVTDQPIVFYAPDYEDYNSDRGLYINTDLLPGPSVYDIDELVSAVNEAETNQDVYQTKYERFKDLYVPYEDGHGTERLVNKMFQPVVSNQENTKKKILMYPGGMKNNGITTSAINLLENIDYDKYDVTIFLGDTKNREILDNLKEVNKNVRIILRKGPLLGTTLEKYRDIFVKNRGVKSVLEESVYPTEVFEREFRKIFGISKFDVVVDFSGYSMFWSKILLGTESKRKLMYLHSDIKSDMNRNVNGIRPHYQNLKGVISLYNRFDYLVSVSEETCRINKENLATSKTKDKFTSAMNTINLTRINKLKDEDTDFFMHRGQKVLAYLNNGEIVSVPFNDQDFKVKAMGRLSPEKGFDILIEGFKDAVKENPTAKLYILGEGPLRSNLEQLIRKLQLEDNVFLVGQKRNPFNIMKQCDVFALTSHYEGQSMVLLEALTVGVNVLASNIPANRYVLRYGDFGILTENEPEKVGENIKSFMNGQIPVFETFKGQNHNETALNEFYSLLD</sequence>
<keyword evidence="3" id="KW-1003">Cell membrane</keyword>
<dbReference type="GO" id="GO:0016757">
    <property type="term" value="F:glycosyltransferase activity"/>
    <property type="evidence" value="ECO:0007669"/>
    <property type="project" value="InterPro"/>
</dbReference>
<comment type="subcellular location">
    <subcellularLocation>
        <location evidence="1">Cell membrane</location>
        <topology evidence="1">Peripheral membrane protein</topology>
    </subcellularLocation>
</comment>
<protein>
    <submittedName>
        <fullName evidence="8">CDP-glycerol:poly(Glycerophosphate) glycerophosphotransferase</fullName>
        <ecNumber evidence="8">2.7.8.12</ecNumber>
    </submittedName>
</protein>
<dbReference type="GO" id="GO:0005886">
    <property type="term" value="C:plasma membrane"/>
    <property type="evidence" value="ECO:0007669"/>
    <property type="project" value="UniProtKB-SubCell"/>
</dbReference>
<dbReference type="RefSeq" id="WP_156666728.1">
    <property type="nucleotide sequence ID" value="NZ_CACRUO010000031.1"/>
</dbReference>
<proteinExistence type="inferred from homology"/>
<dbReference type="InterPro" id="IPR051612">
    <property type="entry name" value="Teichoic_Acid_Biosynth"/>
</dbReference>
<reference evidence="8" key="1">
    <citation type="submission" date="2019-11" db="EMBL/GenBank/DDBJ databases">
        <authorList>
            <person name="Feng L."/>
        </authorList>
    </citation>
    <scope>NUCLEOTIDE SEQUENCE</scope>
    <source>
        <strain evidence="8">SsimulansLFYP27</strain>
    </source>
</reference>
<dbReference type="PANTHER" id="PTHR37316:SF3">
    <property type="entry name" value="TEICHOIC ACID GLYCEROL-PHOSPHATE TRANSFERASE"/>
    <property type="match status" value="1"/>
</dbReference>
<evidence type="ECO:0000256" key="3">
    <source>
        <dbReference type="ARBA" id="ARBA00022475"/>
    </source>
</evidence>
<dbReference type="Pfam" id="PF00534">
    <property type="entry name" value="Glycos_transf_1"/>
    <property type="match status" value="1"/>
</dbReference>
<evidence type="ECO:0000256" key="4">
    <source>
        <dbReference type="ARBA" id="ARBA00022679"/>
    </source>
</evidence>
<name>A0A6N3C244_STASI</name>
<organism evidence="8">
    <name type="scientific">Staphylococcus simulans</name>
    <dbReference type="NCBI Taxonomy" id="1286"/>
    <lineage>
        <taxon>Bacteria</taxon>
        <taxon>Bacillati</taxon>
        <taxon>Bacillota</taxon>
        <taxon>Bacilli</taxon>
        <taxon>Bacillales</taxon>
        <taxon>Staphylococcaceae</taxon>
        <taxon>Staphylococcus</taxon>
    </lineage>
</organism>
<dbReference type="CDD" id="cd03811">
    <property type="entry name" value="GT4_GT28_WabH-like"/>
    <property type="match status" value="1"/>
</dbReference>
<evidence type="ECO:0000256" key="6">
    <source>
        <dbReference type="ARBA" id="ARBA00023136"/>
    </source>
</evidence>
<evidence type="ECO:0000259" key="7">
    <source>
        <dbReference type="Pfam" id="PF00534"/>
    </source>
</evidence>
<evidence type="ECO:0000256" key="1">
    <source>
        <dbReference type="ARBA" id="ARBA00004202"/>
    </source>
</evidence>
<dbReference type="InterPro" id="IPR043149">
    <property type="entry name" value="TagF_N"/>
</dbReference>
<evidence type="ECO:0000256" key="5">
    <source>
        <dbReference type="ARBA" id="ARBA00022944"/>
    </source>
</evidence>
<dbReference type="Gene3D" id="3.40.50.12580">
    <property type="match status" value="1"/>
</dbReference>
<evidence type="ECO:0000313" key="8">
    <source>
        <dbReference type="EMBL" id="VYU10900.1"/>
    </source>
</evidence>
<keyword evidence="5" id="KW-0777">Teichoic acid biosynthesis</keyword>
<dbReference type="Gene3D" id="3.40.50.2000">
    <property type="entry name" value="Glycogen Phosphorylase B"/>
    <property type="match status" value="2"/>
</dbReference>
<comment type="similarity">
    <text evidence="2">Belongs to the CDP-glycerol glycerophosphotransferase family.</text>
</comment>
<dbReference type="Gene3D" id="3.40.50.11820">
    <property type="match status" value="1"/>
</dbReference>
<dbReference type="AlphaFoldDB" id="A0A6N3C244"/>
<dbReference type="EC" id="2.7.8.12" evidence="8"/>
<dbReference type="InterPro" id="IPR001296">
    <property type="entry name" value="Glyco_trans_1"/>
</dbReference>
<accession>A0A6N3C244</accession>
<keyword evidence="4 8" id="KW-0808">Transferase</keyword>
<feature type="domain" description="Glycosyl transferase family 1" evidence="7">
    <location>
        <begin position="663"/>
        <end position="808"/>
    </location>
</feature>
<dbReference type="GO" id="GO:0019350">
    <property type="term" value="P:teichoic acid biosynthetic process"/>
    <property type="evidence" value="ECO:0007669"/>
    <property type="project" value="UniProtKB-KW"/>
</dbReference>
<dbReference type="Pfam" id="PF04464">
    <property type="entry name" value="Glyphos_transf"/>
    <property type="match status" value="1"/>
</dbReference>
<dbReference type="PANTHER" id="PTHR37316">
    <property type="entry name" value="TEICHOIC ACID GLYCEROL-PHOSPHATE PRIMASE"/>
    <property type="match status" value="1"/>
</dbReference>
<gene>
    <name evidence="8" type="primary">tagF_1</name>
    <name evidence="8" type="ORF">SSLFYP27_01443</name>
</gene>
<evidence type="ECO:0000256" key="2">
    <source>
        <dbReference type="ARBA" id="ARBA00010488"/>
    </source>
</evidence>